<proteinExistence type="predicted"/>
<name>A0AAU7NTC4_9GAMM</name>
<gene>
    <name evidence="1" type="ORF">Q9L42_018175</name>
</gene>
<organism evidence="1 2">
    <name type="scientific">Methylomarinum roseum</name>
    <dbReference type="NCBI Taxonomy" id="3067653"/>
    <lineage>
        <taxon>Bacteria</taxon>
        <taxon>Pseudomonadati</taxon>
        <taxon>Pseudomonadota</taxon>
        <taxon>Gammaproteobacteria</taxon>
        <taxon>Methylococcales</taxon>
        <taxon>Methylococcaceae</taxon>
        <taxon>Methylomarinum</taxon>
    </lineage>
</organism>
<dbReference type="Pfam" id="PF19027">
    <property type="entry name" value="DUF5752"/>
    <property type="match status" value="1"/>
</dbReference>
<keyword evidence="2" id="KW-1185">Reference proteome</keyword>
<evidence type="ECO:0000313" key="1">
    <source>
        <dbReference type="EMBL" id="XBS20254.1"/>
    </source>
</evidence>
<dbReference type="KEGG" id="mech:Q9L42_018175"/>
<accession>A0AAU7NTC4</accession>
<dbReference type="InterPro" id="IPR044036">
    <property type="entry name" value="DUF5752"/>
</dbReference>
<dbReference type="Proteomes" id="UP001225378">
    <property type="component" value="Chromosome"/>
</dbReference>
<dbReference type="EMBL" id="CP157743">
    <property type="protein sequence ID" value="XBS20254.1"/>
    <property type="molecule type" value="Genomic_DNA"/>
</dbReference>
<evidence type="ECO:0000313" key="2">
    <source>
        <dbReference type="Proteomes" id="UP001225378"/>
    </source>
</evidence>
<reference evidence="1 2" key="1">
    <citation type="journal article" date="2024" name="Microbiology">
        <title>Methylomarinum rosea sp. nov., a novel halophilic methanotrophic bacterium from the hypersaline Lake Elton.</title>
        <authorList>
            <person name="Suleimanov R.Z."/>
            <person name="Oshkin I.Y."/>
            <person name="Danilova O.V."/>
            <person name="Suzina N.E."/>
            <person name="Dedysh S.N."/>
        </authorList>
    </citation>
    <scope>NUCLEOTIDE SEQUENCE [LARGE SCALE GENOMIC DNA]</scope>
    <source>
        <strain evidence="1 2">Ch1-1</strain>
    </source>
</reference>
<dbReference type="RefSeq" id="WP_349431557.1">
    <property type="nucleotide sequence ID" value="NZ_CP157743.1"/>
</dbReference>
<sequence length="230" mass="27209">MNSQNNLAVTQSRPFFALKDCALIAVATTHRAITLKEFRDHITELNQESLYYHFWGNLLLPRFEEREYNNDFASWARHSLHDAILAEQLAVLDPTSVTDIEELRLHMLEYIDDRLEESESLQWFRATQQFEFMQSKIVVFDTHISFESPVEMAAYIPNMSISSIFYHFIDARRRTEDNVDDFRHWLTFFGETYQPLIECLAKIDPYFSSLTELRQAIAVVFQHHFAEKSR</sequence>
<dbReference type="AlphaFoldDB" id="A0AAU7NTC4"/>
<protein>
    <submittedName>
        <fullName evidence="1">DUF5752 family protein</fullName>
    </submittedName>
</protein>